<proteinExistence type="predicted"/>
<keyword evidence="3" id="KW-1185">Reference proteome</keyword>
<feature type="region of interest" description="Disordered" evidence="1">
    <location>
        <begin position="112"/>
        <end position="132"/>
    </location>
</feature>
<feature type="region of interest" description="Disordered" evidence="1">
    <location>
        <begin position="1"/>
        <end position="57"/>
    </location>
</feature>
<organism evidence="2 3">
    <name type="scientific">Thalassiosira oceanica</name>
    <name type="common">Marine diatom</name>
    <dbReference type="NCBI Taxonomy" id="159749"/>
    <lineage>
        <taxon>Eukaryota</taxon>
        <taxon>Sar</taxon>
        <taxon>Stramenopiles</taxon>
        <taxon>Ochrophyta</taxon>
        <taxon>Bacillariophyta</taxon>
        <taxon>Coscinodiscophyceae</taxon>
        <taxon>Thalassiosirophycidae</taxon>
        <taxon>Thalassiosirales</taxon>
        <taxon>Thalassiosiraceae</taxon>
        <taxon>Thalassiosira</taxon>
    </lineage>
</organism>
<sequence>MTCRYDGMDNEPRATQMDSAEESSARGPQGVQGGETLRDDDVDAQRRSAMPSGSSLLGRATSVERTFKRVSYLDDAPLQLFSVPVGHHVSTLPPDDPRIDARRAEKLSYLSSLRRRSSPRSAPVAQRTTERAHRIRESSLMTLKTLLGARCARLSAATICLTSLGKSSDSGWIDVWAGYGSAIDFGRATPAGGPARMHSCQWPPAKAERGRGGRGDERLRRSHERRTTSTETSPASSRKRKRRRRAGERRRNESRVVTEA</sequence>
<dbReference type="EMBL" id="AGNL01040346">
    <property type="protein sequence ID" value="EJK52146.1"/>
    <property type="molecule type" value="Genomic_DNA"/>
</dbReference>
<feature type="compositionally biased region" description="Basic and acidic residues" evidence="1">
    <location>
        <begin position="249"/>
        <end position="260"/>
    </location>
</feature>
<protein>
    <submittedName>
        <fullName evidence="2">Uncharacterized protein</fullName>
    </submittedName>
</protein>
<feature type="region of interest" description="Disordered" evidence="1">
    <location>
        <begin position="192"/>
        <end position="260"/>
    </location>
</feature>
<evidence type="ECO:0000313" key="3">
    <source>
        <dbReference type="Proteomes" id="UP000266841"/>
    </source>
</evidence>
<accession>K0RTD7</accession>
<name>K0RTD7_THAOC</name>
<feature type="compositionally biased region" description="Basic residues" evidence="1">
    <location>
        <begin position="237"/>
        <end position="248"/>
    </location>
</feature>
<evidence type="ECO:0000256" key="1">
    <source>
        <dbReference type="SAM" id="MobiDB-lite"/>
    </source>
</evidence>
<feature type="compositionally biased region" description="Basic and acidic residues" evidence="1">
    <location>
        <begin position="1"/>
        <end position="12"/>
    </location>
</feature>
<dbReference type="AlphaFoldDB" id="K0RTD7"/>
<gene>
    <name evidence="2" type="ORF">THAOC_28616</name>
</gene>
<feature type="compositionally biased region" description="Basic and acidic residues" evidence="1">
    <location>
        <begin position="36"/>
        <end position="46"/>
    </location>
</feature>
<feature type="compositionally biased region" description="Basic and acidic residues" evidence="1">
    <location>
        <begin position="206"/>
        <end position="219"/>
    </location>
</feature>
<reference evidence="2 3" key="1">
    <citation type="journal article" date="2012" name="Genome Biol.">
        <title>Genome and low-iron response of an oceanic diatom adapted to chronic iron limitation.</title>
        <authorList>
            <person name="Lommer M."/>
            <person name="Specht M."/>
            <person name="Roy A.S."/>
            <person name="Kraemer L."/>
            <person name="Andreson R."/>
            <person name="Gutowska M.A."/>
            <person name="Wolf J."/>
            <person name="Bergner S.V."/>
            <person name="Schilhabel M.B."/>
            <person name="Klostermeier U.C."/>
            <person name="Beiko R.G."/>
            <person name="Rosenstiel P."/>
            <person name="Hippler M."/>
            <person name="Laroche J."/>
        </authorList>
    </citation>
    <scope>NUCLEOTIDE SEQUENCE [LARGE SCALE GENOMIC DNA]</scope>
    <source>
        <strain evidence="2 3">CCMP1005</strain>
    </source>
</reference>
<comment type="caution">
    <text evidence="2">The sequence shown here is derived from an EMBL/GenBank/DDBJ whole genome shotgun (WGS) entry which is preliminary data.</text>
</comment>
<dbReference type="Proteomes" id="UP000266841">
    <property type="component" value="Unassembled WGS sequence"/>
</dbReference>
<evidence type="ECO:0000313" key="2">
    <source>
        <dbReference type="EMBL" id="EJK52146.1"/>
    </source>
</evidence>